<feature type="compositionally biased region" description="Low complexity" evidence="1">
    <location>
        <begin position="103"/>
        <end position="143"/>
    </location>
</feature>
<reference evidence="2 3" key="1">
    <citation type="submission" date="2019-03" db="EMBL/GenBank/DDBJ databases">
        <title>Draft genome sequences of novel Actinobacteria.</title>
        <authorList>
            <person name="Sahin N."/>
            <person name="Ay H."/>
            <person name="Saygin H."/>
        </authorList>
    </citation>
    <scope>NUCLEOTIDE SEQUENCE [LARGE SCALE GENOMIC DNA]</scope>
    <source>
        <strain evidence="2 3">JCM 13523</strain>
    </source>
</reference>
<gene>
    <name evidence="2" type="ORF">E1263_08430</name>
</gene>
<feature type="compositionally biased region" description="Acidic residues" evidence="1">
    <location>
        <begin position="245"/>
        <end position="255"/>
    </location>
</feature>
<protein>
    <submittedName>
        <fullName evidence="2">Uncharacterized protein</fullName>
    </submittedName>
</protein>
<dbReference type="EMBL" id="SMKX01000017">
    <property type="protein sequence ID" value="TDD61203.1"/>
    <property type="molecule type" value="Genomic_DNA"/>
</dbReference>
<sequence length="270" mass="29239">MEFAIFIVIMVLVAIVGAIKKQNSSSGQPNARMQKMIERIQAQQGGNQPVQFQGQFTQAQGQSGPPVGQQSGTVQGSQQVAAALQALMQAGRQPAHYGERSSPGQAAAPQQFQQGPPQQAPYQAGPYQPTYQPPATWQPAAPAHNYQQRGPQPKPNLDARVRDLMKAGNEVTAVRVLSDELDLGLLAAQQYARNLVAPAASKTAEPSSAPVDEEKRYVGSAAIADSMFNLDRDEETWASGWVDTPEPEDRSDMDELWQTVRNPPRPTGNQ</sequence>
<evidence type="ECO:0000256" key="1">
    <source>
        <dbReference type="SAM" id="MobiDB-lite"/>
    </source>
</evidence>
<organism evidence="2 3">
    <name type="scientific">Kribbella antibiotica</name>
    <dbReference type="NCBI Taxonomy" id="190195"/>
    <lineage>
        <taxon>Bacteria</taxon>
        <taxon>Bacillati</taxon>
        <taxon>Actinomycetota</taxon>
        <taxon>Actinomycetes</taxon>
        <taxon>Propionibacteriales</taxon>
        <taxon>Kribbellaceae</taxon>
        <taxon>Kribbella</taxon>
    </lineage>
</organism>
<feature type="region of interest" description="Disordered" evidence="1">
    <location>
        <begin position="91"/>
        <end position="157"/>
    </location>
</feature>
<keyword evidence="3" id="KW-1185">Reference proteome</keyword>
<feature type="region of interest" description="Disordered" evidence="1">
    <location>
        <begin position="57"/>
        <end position="76"/>
    </location>
</feature>
<dbReference type="OrthoDB" id="3828528at2"/>
<dbReference type="AlphaFoldDB" id="A0A4R4ZQI2"/>
<accession>A0A4R4ZQI2</accession>
<dbReference type="Proteomes" id="UP000295124">
    <property type="component" value="Unassembled WGS sequence"/>
</dbReference>
<evidence type="ECO:0000313" key="3">
    <source>
        <dbReference type="Proteomes" id="UP000295124"/>
    </source>
</evidence>
<proteinExistence type="predicted"/>
<name>A0A4R4ZQI2_9ACTN</name>
<feature type="region of interest" description="Disordered" evidence="1">
    <location>
        <begin position="236"/>
        <end position="270"/>
    </location>
</feature>
<dbReference type="RefSeq" id="WP_132166621.1">
    <property type="nucleotide sequence ID" value="NZ_SMKX01000017.1"/>
</dbReference>
<comment type="caution">
    <text evidence="2">The sequence shown here is derived from an EMBL/GenBank/DDBJ whole genome shotgun (WGS) entry which is preliminary data.</text>
</comment>
<evidence type="ECO:0000313" key="2">
    <source>
        <dbReference type="EMBL" id="TDD61203.1"/>
    </source>
</evidence>